<reference evidence="4 5" key="1">
    <citation type="journal article" date="2020" name="ISME J.">
        <title>Uncovering the hidden diversity of litter-decomposition mechanisms in mushroom-forming fungi.</title>
        <authorList>
            <person name="Floudas D."/>
            <person name="Bentzer J."/>
            <person name="Ahren D."/>
            <person name="Johansson T."/>
            <person name="Persson P."/>
            <person name="Tunlid A."/>
        </authorList>
    </citation>
    <scope>NUCLEOTIDE SEQUENCE [LARGE SCALE GENOMIC DNA]</scope>
    <source>
        <strain evidence="4 5">CBS 101986</strain>
    </source>
</reference>
<feature type="region of interest" description="Disordered" evidence="2">
    <location>
        <begin position="173"/>
        <end position="246"/>
    </location>
</feature>
<dbReference type="PANTHER" id="PTHR31836:SF28">
    <property type="entry name" value="SRCR DOMAIN-CONTAINING PROTEIN-RELATED"/>
    <property type="match status" value="1"/>
</dbReference>
<gene>
    <name evidence="4" type="ORF">D9619_003199</name>
</gene>
<dbReference type="Proteomes" id="UP000567179">
    <property type="component" value="Unassembled WGS sequence"/>
</dbReference>
<sequence>MHSFAPSLSFLLSTSTLVLQLAFSGLPTANAASEPYNFNHTTSPREFGVAGHNAHRRRHADIHAQARSTDLMLYPGRRAAGAEFTYFVTGMGACGNFNVPSDFIVAMNKEQFDSGDHCGAAITIIANGKIARATIQDRCVGCGPNNLDFTEGLYRFFDPTMNGVVHGSWEYGSGPAAPSKKPVPPTTSKVQPSSTKARSSTTSVKATPSSSSVASSTPTQTSASSASVTAAPSTTPTPGSLTDQTTPGNLANLFGALLHVGGLVMNTVPSSA</sequence>
<organism evidence="4 5">
    <name type="scientific">Psilocybe cf. subviscida</name>
    <dbReference type="NCBI Taxonomy" id="2480587"/>
    <lineage>
        <taxon>Eukaryota</taxon>
        <taxon>Fungi</taxon>
        <taxon>Dikarya</taxon>
        <taxon>Basidiomycota</taxon>
        <taxon>Agaricomycotina</taxon>
        <taxon>Agaricomycetes</taxon>
        <taxon>Agaricomycetidae</taxon>
        <taxon>Agaricales</taxon>
        <taxon>Agaricineae</taxon>
        <taxon>Strophariaceae</taxon>
        <taxon>Psilocybe</taxon>
    </lineage>
</organism>
<dbReference type="EMBL" id="JAACJJ010000056">
    <property type="protein sequence ID" value="KAF5312379.1"/>
    <property type="molecule type" value="Genomic_DNA"/>
</dbReference>
<evidence type="ECO:0000256" key="1">
    <source>
        <dbReference type="ARBA" id="ARBA00022729"/>
    </source>
</evidence>
<evidence type="ECO:0000256" key="3">
    <source>
        <dbReference type="SAM" id="SignalP"/>
    </source>
</evidence>
<dbReference type="CDD" id="cd22191">
    <property type="entry name" value="DPBB_RlpA_EXP_N-like"/>
    <property type="match status" value="1"/>
</dbReference>
<dbReference type="InterPro" id="IPR051477">
    <property type="entry name" value="Expansin_CellWall"/>
</dbReference>
<accession>A0A8H5AWQ0</accession>
<evidence type="ECO:0000313" key="4">
    <source>
        <dbReference type="EMBL" id="KAF5312379.1"/>
    </source>
</evidence>
<feature type="chain" id="PRO_5034096429" description="RlpA-like protein double-psi beta-barrel domain-containing protein" evidence="3">
    <location>
        <begin position="32"/>
        <end position="272"/>
    </location>
</feature>
<keyword evidence="1 3" id="KW-0732">Signal</keyword>
<keyword evidence="5" id="KW-1185">Reference proteome</keyword>
<feature type="signal peptide" evidence="3">
    <location>
        <begin position="1"/>
        <end position="31"/>
    </location>
</feature>
<feature type="compositionally biased region" description="Low complexity" evidence="2">
    <location>
        <begin position="175"/>
        <end position="238"/>
    </location>
</feature>
<evidence type="ECO:0000313" key="5">
    <source>
        <dbReference type="Proteomes" id="UP000567179"/>
    </source>
</evidence>
<dbReference type="SUPFAM" id="SSF50685">
    <property type="entry name" value="Barwin-like endoglucanases"/>
    <property type="match status" value="1"/>
</dbReference>
<evidence type="ECO:0008006" key="6">
    <source>
        <dbReference type="Google" id="ProtNLM"/>
    </source>
</evidence>
<protein>
    <recommendedName>
        <fullName evidence="6">RlpA-like protein double-psi beta-barrel domain-containing protein</fullName>
    </recommendedName>
</protein>
<evidence type="ECO:0000256" key="2">
    <source>
        <dbReference type="SAM" id="MobiDB-lite"/>
    </source>
</evidence>
<dbReference type="InterPro" id="IPR036908">
    <property type="entry name" value="RlpA-like_sf"/>
</dbReference>
<dbReference type="AlphaFoldDB" id="A0A8H5AWQ0"/>
<comment type="caution">
    <text evidence="4">The sequence shown here is derived from an EMBL/GenBank/DDBJ whole genome shotgun (WGS) entry which is preliminary data.</text>
</comment>
<dbReference type="Gene3D" id="2.40.40.10">
    <property type="entry name" value="RlpA-like domain"/>
    <property type="match status" value="1"/>
</dbReference>
<dbReference type="PANTHER" id="PTHR31836">
    <property type="match status" value="1"/>
</dbReference>
<proteinExistence type="predicted"/>
<name>A0A8H5AWQ0_9AGAR</name>
<dbReference type="OrthoDB" id="623670at2759"/>